<dbReference type="KEGG" id="naz:Aazo_2824"/>
<dbReference type="AlphaFoldDB" id="D7E0L4"/>
<keyword evidence="2" id="KW-1185">Reference proteome</keyword>
<evidence type="ECO:0000313" key="2">
    <source>
        <dbReference type="Proteomes" id="UP000001511"/>
    </source>
</evidence>
<organism evidence="1 2">
    <name type="scientific">Nostoc azollae (strain 0708)</name>
    <name type="common">Anabaena azollae (strain 0708)</name>
    <dbReference type="NCBI Taxonomy" id="551115"/>
    <lineage>
        <taxon>Bacteria</taxon>
        <taxon>Bacillati</taxon>
        <taxon>Cyanobacteriota</taxon>
        <taxon>Cyanophyceae</taxon>
        <taxon>Nostocales</taxon>
        <taxon>Nostocaceae</taxon>
        <taxon>Trichormus</taxon>
    </lineage>
</organism>
<dbReference type="eggNOG" id="COG1309">
    <property type="taxonomic scope" value="Bacteria"/>
</dbReference>
<dbReference type="Proteomes" id="UP000001511">
    <property type="component" value="Chromosome"/>
</dbReference>
<sequence length="39" mass="4499">MNYVFLEQMHPTGDVLTDEQMFVHHLVEIVCQGIAPIQD</sequence>
<proteinExistence type="predicted"/>
<dbReference type="STRING" id="551115.Aazo_2824"/>
<dbReference type="HOGENOM" id="CLU_3313630_0_0_3"/>
<evidence type="ECO:0000313" key="1">
    <source>
        <dbReference type="EMBL" id="ADI64670.1"/>
    </source>
</evidence>
<reference evidence="1 2" key="1">
    <citation type="journal article" date="2010" name="PLoS ONE">
        <title>Genome erosion in a nitrogen-fixing vertically transmitted endosymbiotic multicellular cyanobacterium.</title>
        <authorList>
            <person name="Ran L."/>
            <person name="Larsson J."/>
            <person name="Vigil-Stenman T."/>
            <person name="Nylander J.A."/>
            <person name="Ininbergs K."/>
            <person name="Zheng W.W."/>
            <person name="Lapidus A."/>
            <person name="Lowry S."/>
            <person name="Haselkorn R."/>
            <person name="Bergman B."/>
        </authorList>
    </citation>
    <scope>NUCLEOTIDE SEQUENCE [LARGE SCALE GENOMIC DNA]</scope>
    <source>
        <strain evidence="1 2">0708</strain>
    </source>
</reference>
<name>D7E0L4_NOSA0</name>
<accession>D7E0L4</accession>
<gene>
    <name evidence="1" type="ordered locus">Aazo_2824</name>
</gene>
<protein>
    <submittedName>
        <fullName evidence="1">TetR family transcriptional regulator</fullName>
    </submittedName>
</protein>
<dbReference type="EMBL" id="CP002059">
    <property type="protein sequence ID" value="ADI64670.1"/>
    <property type="molecule type" value="Genomic_DNA"/>
</dbReference>